<keyword evidence="4 9" id="KW-0997">Cell inner membrane</keyword>
<dbReference type="Proteomes" id="UP000509367">
    <property type="component" value="Chromosome"/>
</dbReference>
<dbReference type="InterPro" id="IPR055348">
    <property type="entry name" value="DctQ"/>
</dbReference>
<dbReference type="EMBL" id="CP054836">
    <property type="protein sequence ID" value="QKV18849.1"/>
    <property type="molecule type" value="Genomic_DNA"/>
</dbReference>
<gene>
    <name evidence="11" type="ORF">HTY61_10495</name>
</gene>
<evidence type="ECO:0000256" key="9">
    <source>
        <dbReference type="RuleBase" id="RU369079"/>
    </source>
</evidence>
<comment type="subcellular location">
    <subcellularLocation>
        <location evidence="1 9">Cell inner membrane</location>
        <topology evidence="1 9">Multi-pass membrane protein</topology>
    </subcellularLocation>
</comment>
<reference evidence="11 12" key="1">
    <citation type="submission" date="2020-06" db="EMBL/GenBank/DDBJ databases">
        <title>Oricola thermophila sp. nov. isolated from a tidal sediments.</title>
        <authorList>
            <person name="Kwon K.K."/>
            <person name="Yang S.-H."/>
            <person name="Park M.-J."/>
        </authorList>
    </citation>
    <scope>NUCLEOTIDE SEQUENCE [LARGE SCALE GENOMIC DNA]</scope>
    <source>
        <strain evidence="11 12">MEBiC13590</strain>
    </source>
</reference>
<evidence type="ECO:0000256" key="3">
    <source>
        <dbReference type="ARBA" id="ARBA00022475"/>
    </source>
</evidence>
<keyword evidence="5 9" id="KW-0812">Transmembrane</keyword>
<evidence type="ECO:0000313" key="11">
    <source>
        <dbReference type="EMBL" id="QKV18849.1"/>
    </source>
</evidence>
<evidence type="ECO:0000259" key="10">
    <source>
        <dbReference type="Pfam" id="PF04290"/>
    </source>
</evidence>
<feature type="transmembrane region" description="Helical" evidence="9">
    <location>
        <begin position="35"/>
        <end position="56"/>
    </location>
</feature>
<keyword evidence="6 9" id="KW-1133">Transmembrane helix</keyword>
<dbReference type="Pfam" id="PF04290">
    <property type="entry name" value="DctQ"/>
    <property type="match status" value="1"/>
</dbReference>
<organism evidence="11 12">
    <name type="scientific">Oricola thermophila</name>
    <dbReference type="NCBI Taxonomy" id="2742145"/>
    <lineage>
        <taxon>Bacteria</taxon>
        <taxon>Pseudomonadati</taxon>
        <taxon>Pseudomonadota</taxon>
        <taxon>Alphaproteobacteria</taxon>
        <taxon>Hyphomicrobiales</taxon>
        <taxon>Ahrensiaceae</taxon>
        <taxon>Oricola</taxon>
    </lineage>
</organism>
<dbReference type="PANTHER" id="PTHR35011:SF11">
    <property type="entry name" value="TRAP TRANSPORTER SMALL PERMEASE PROTEIN"/>
    <property type="match status" value="1"/>
</dbReference>
<accession>A0A6N1VI69</accession>
<evidence type="ECO:0000256" key="4">
    <source>
        <dbReference type="ARBA" id="ARBA00022519"/>
    </source>
</evidence>
<dbReference type="PANTHER" id="PTHR35011">
    <property type="entry name" value="2,3-DIKETO-L-GULONATE TRAP TRANSPORTER SMALL PERMEASE PROTEIN YIAM"/>
    <property type="match status" value="1"/>
</dbReference>
<dbReference type="AlphaFoldDB" id="A0A6N1VI69"/>
<dbReference type="GO" id="GO:0022857">
    <property type="term" value="F:transmembrane transporter activity"/>
    <property type="evidence" value="ECO:0007669"/>
    <property type="project" value="UniProtKB-UniRule"/>
</dbReference>
<dbReference type="GO" id="GO:0015740">
    <property type="term" value="P:C4-dicarboxylate transport"/>
    <property type="evidence" value="ECO:0007669"/>
    <property type="project" value="TreeGrafter"/>
</dbReference>
<evidence type="ECO:0000256" key="1">
    <source>
        <dbReference type="ARBA" id="ARBA00004429"/>
    </source>
</evidence>
<name>A0A6N1VI69_9HYPH</name>
<comment type="function">
    <text evidence="9">Part of the tripartite ATP-independent periplasmic (TRAP) transport system.</text>
</comment>
<dbReference type="RefSeq" id="WP_175276742.1">
    <property type="nucleotide sequence ID" value="NZ_CP054836.1"/>
</dbReference>
<comment type="subunit">
    <text evidence="9">The complex comprises the extracytoplasmic solute receptor protein and the two transmembrane proteins.</text>
</comment>
<proteinExistence type="inferred from homology"/>
<feature type="transmembrane region" description="Helical" evidence="9">
    <location>
        <begin position="110"/>
        <end position="135"/>
    </location>
</feature>
<feature type="domain" description="Tripartite ATP-independent periplasmic transporters DctQ component" evidence="10">
    <location>
        <begin position="47"/>
        <end position="175"/>
    </location>
</feature>
<dbReference type="KEGG" id="orm:HTY61_10495"/>
<evidence type="ECO:0000313" key="12">
    <source>
        <dbReference type="Proteomes" id="UP000509367"/>
    </source>
</evidence>
<dbReference type="InterPro" id="IPR007387">
    <property type="entry name" value="TRAP_DctQ"/>
</dbReference>
<feature type="transmembrane region" description="Helical" evidence="9">
    <location>
        <begin position="150"/>
        <end position="171"/>
    </location>
</feature>
<sequence>MSNLPDDTKDKERAADAARSDFAAMEDHGPVDLKLVDIPGLVALWALAVIVFLQFFTRYVLNDSLAWTEEIARYVLVLVAFLGAVTVTRKGAHIFLEFFYRYVPPLAGKWIAVAMELVSCLFFGYMAWIAVLLALQTKTKMASAEIPKSLLYWGVAAGLAAVTVYSFLWLVRKIRQSPQAVLHDIEEHALSDISD</sequence>
<comment type="similarity">
    <text evidence="8 9">Belongs to the TRAP transporter small permease family.</text>
</comment>
<evidence type="ECO:0000256" key="6">
    <source>
        <dbReference type="ARBA" id="ARBA00022989"/>
    </source>
</evidence>
<keyword evidence="2 9" id="KW-0813">Transport</keyword>
<feature type="transmembrane region" description="Helical" evidence="9">
    <location>
        <begin position="71"/>
        <end position="89"/>
    </location>
</feature>
<evidence type="ECO:0000256" key="8">
    <source>
        <dbReference type="ARBA" id="ARBA00038436"/>
    </source>
</evidence>
<evidence type="ECO:0000256" key="5">
    <source>
        <dbReference type="ARBA" id="ARBA00022692"/>
    </source>
</evidence>
<dbReference type="GO" id="GO:0005886">
    <property type="term" value="C:plasma membrane"/>
    <property type="evidence" value="ECO:0007669"/>
    <property type="project" value="UniProtKB-SubCell"/>
</dbReference>
<keyword evidence="3" id="KW-1003">Cell membrane</keyword>
<keyword evidence="12" id="KW-1185">Reference proteome</keyword>
<protein>
    <recommendedName>
        <fullName evidence="9">TRAP transporter small permease protein</fullName>
    </recommendedName>
</protein>
<keyword evidence="7 9" id="KW-0472">Membrane</keyword>
<evidence type="ECO:0000256" key="2">
    <source>
        <dbReference type="ARBA" id="ARBA00022448"/>
    </source>
</evidence>
<evidence type="ECO:0000256" key="7">
    <source>
        <dbReference type="ARBA" id="ARBA00023136"/>
    </source>
</evidence>